<dbReference type="SMART" id="SM00216">
    <property type="entry name" value="VWD"/>
    <property type="match status" value="1"/>
</dbReference>
<keyword evidence="1" id="KW-1015">Disulfide bond</keyword>
<dbReference type="PROSITE" id="PS51233">
    <property type="entry name" value="VWFD"/>
    <property type="match status" value="1"/>
</dbReference>
<keyword evidence="3" id="KW-0732">Signal</keyword>
<feature type="chain" id="PRO_5042839069" description="VWFD domain-containing protein" evidence="3">
    <location>
        <begin position="24"/>
        <end position="550"/>
    </location>
</feature>
<keyword evidence="2" id="KW-0325">Glycoprotein</keyword>
<organism evidence="5 6">
    <name type="scientific">Halocaridina rubra</name>
    <name type="common">Hawaiian red shrimp</name>
    <dbReference type="NCBI Taxonomy" id="373956"/>
    <lineage>
        <taxon>Eukaryota</taxon>
        <taxon>Metazoa</taxon>
        <taxon>Ecdysozoa</taxon>
        <taxon>Arthropoda</taxon>
        <taxon>Crustacea</taxon>
        <taxon>Multicrustacea</taxon>
        <taxon>Malacostraca</taxon>
        <taxon>Eumalacostraca</taxon>
        <taxon>Eucarida</taxon>
        <taxon>Decapoda</taxon>
        <taxon>Pleocyemata</taxon>
        <taxon>Caridea</taxon>
        <taxon>Atyoidea</taxon>
        <taxon>Atyidae</taxon>
        <taxon>Halocaridina</taxon>
    </lineage>
</organism>
<name>A0AAN9AHN4_HALRR</name>
<evidence type="ECO:0000313" key="5">
    <source>
        <dbReference type="EMBL" id="KAK7087055.1"/>
    </source>
</evidence>
<accession>A0AAN9AHN4</accession>
<sequence length="550" mass="60752">MPASHLLPSLLVATVLQSAGIGASENAAFSKSRVEEDSTGSSCDGIPCGDGGICQTNCPDVFIVPGFCQSNECACCSEEFNQTYPTDYPDPSNITSDCTYNGQTYMNGERIKDICIHIVCRGGKWYSGGYINENCGECNVKDDPHFLSFDGQWFDFHGTCNYSITQDGLTFNPTFAVFGKFRSCFYAVSCLDTVTFMDSTLTVITITHTTPSNIAVNGVPYVVTYDILPVMEGVIPHPVLAWRKGSNCYRFLGTQGLLLEFCGYGYFSQFYIYAHPSLANTLYGLCGTFNYMMNDDLTHRDLTVTPPVFYPLDFGNSWKTDASCSNYTRNNTITNPQPHTAQRQIPTTDPCILLHFNHCRESLSTTFPSEEQLTIHSTFCAMDLCAIELSGESTELYLPSIVGMLNTTVENDALTTPGGVPPDELVCIPCSGTCGVGGSCKYQCDSTEEEITGNCTGIYCKCCRKRPSCENTSCGFGGTCRSCKCLRGEERITGICPLSDCQCCKRAPDCYKQRCGWRRRYRCKSKNVCLKRANGRCKNRDCTCCKYWLP</sequence>
<dbReference type="Pfam" id="PF00094">
    <property type="entry name" value="VWD"/>
    <property type="match status" value="1"/>
</dbReference>
<evidence type="ECO:0000313" key="6">
    <source>
        <dbReference type="Proteomes" id="UP001381693"/>
    </source>
</evidence>
<dbReference type="InterPro" id="IPR001846">
    <property type="entry name" value="VWF_type-D"/>
</dbReference>
<keyword evidence="6" id="KW-1185">Reference proteome</keyword>
<feature type="signal peptide" evidence="3">
    <location>
        <begin position="1"/>
        <end position="23"/>
    </location>
</feature>
<comment type="caution">
    <text evidence="5">The sequence shown here is derived from an EMBL/GenBank/DDBJ whole genome shotgun (WGS) entry which is preliminary data.</text>
</comment>
<evidence type="ECO:0000256" key="2">
    <source>
        <dbReference type="ARBA" id="ARBA00023180"/>
    </source>
</evidence>
<dbReference type="AlphaFoldDB" id="A0AAN9AHN4"/>
<protein>
    <recommendedName>
        <fullName evidence="4">VWFD domain-containing protein</fullName>
    </recommendedName>
</protein>
<gene>
    <name evidence="5" type="ORF">SK128_007228</name>
</gene>
<dbReference type="PANTHER" id="PTHR11339:SF386">
    <property type="entry name" value="HEMOLECTIN, ISOFORM A"/>
    <property type="match status" value="1"/>
</dbReference>
<dbReference type="EMBL" id="JAXCGZ010000012">
    <property type="protein sequence ID" value="KAK7087055.1"/>
    <property type="molecule type" value="Genomic_DNA"/>
</dbReference>
<reference evidence="5 6" key="1">
    <citation type="submission" date="2023-11" db="EMBL/GenBank/DDBJ databases">
        <title>Halocaridina rubra genome assembly.</title>
        <authorList>
            <person name="Smith C."/>
        </authorList>
    </citation>
    <scope>NUCLEOTIDE SEQUENCE [LARGE SCALE GENOMIC DNA]</scope>
    <source>
        <strain evidence="5">EP-1</strain>
        <tissue evidence="5">Whole</tissue>
    </source>
</reference>
<dbReference type="InterPro" id="IPR050780">
    <property type="entry name" value="Mucin_vWF_Thrombospondin_sf"/>
</dbReference>
<evidence type="ECO:0000259" key="4">
    <source>
        <dbReference type="PROSITE" id="PS51233"/>
    </source>
</evidence>
<proteinExistence type="predicted"/>
<dbReference type="PANTHER" id="PTHR11339">
    <property type="entry name" value="EXTRACELLULAR MATRIX GLYCOPROTEIN RELATED"/>
    <property type="match status" value="1"/>
</dbReference>
<dbReference type="GO" id="GO:0031012">
    <property type="term" value="C:extracellular matrix"/>
    <property type="evidence" value="ECO:0007669"/>
    <property type="project" value="TreeGrafter"/>
</dbReference>
<feature type="domain" description="VWFD" evidence="4">
    <location>
        <begin position="136"/>
        <end position="325"/>
    </location>
</feature>
<evidence type="ECO:0000256" key="3">
    <source>
        <dbReference type="SAM" id="SignalP"/>
    </source>
</evidence>
<dbReference type="GO" id="GO:0005615">
    <property type="term" value="C:extracellular space"/>
    <property type="evidence" value="ECO:0007669"/>
    <property type="project" value="TreeGrafter"/>
</dbReference>
<evidence type="ECO:0000256" key="1">
    <source>
        <dbReference type="ARBA" id="ARBA00023157"/>
    </source>
</evidence>
<dbReference type="Proteomes" id="UP001381693">
    <property type="component" value="Unassembled WGS sequence"/>
</dbReference>